<gene>
    <name evidence="4" type="primary">dadA1_3</name>
    <name evidence="4" type="ORF">CUZ56_02961</name>
</gene>
<comment type="similarity">
    <text evidence="1">Belongs to the DadA oxidoreductase family.</text>
</comment>
<reference evidence="4 5" key="1">
    <citation type="submission" date="2018-01" db="EMBL/GenBank/DDBJ databases">
        <title>Saezia sanguinis gen. nov., sp. nov., in the order Burkholderiales isolated from human blood.</title>
        <authorList>
            <person name="Medina-Pascual M.J."/>
            <person name="Valdezate S."/>
            <person name="Monzon S."/>
            <person name="Cuesta I."/>
            <person name="Carrasco G."/>
            <person name="Villalon P."/>
            <person name="Saez-Nieto J.A."/>
        </authorList>
    </citation>
    <scope>NUCLEOTIDE SEQUENCE [LARGE SCALE GENOMIC DNA]</scope>
    <source>
        <strain evidence="4 5">CNM695-12</strain>
    </source>
</reference>
<dbReference type="Gene3D" id="3.30.9.10">
    <property type="entry name" value="D-Amino Acid Oxidase, subunit A, domain 2"/>
    <property type="match status" value="1"/>
</dbReference>
<dbReference type="InterPro" id="IPR036188">
    <property type="entry name" value="FAD/NAD-bd_sf"/>
</dbReference>
<dbReference type="OrthoDB" id="18526at2"/>
<comment type="caution">
    <text evidence="4">The sequence shown here is derived from an EMBL/GenBank/DDBJ whole genome shotgun (WGS) entry which is preliminary data.</text>
</comment>
<dbReference type="NCBIfam" id="NF001933">
    <property type="entry name" value="PRK00711.1"/>
    <property type="match status" value="1"/>
</dbReference>
<dbReference type="SUPFAM" id="SSF51905">
    <property type="entry name" value="FAD/NAD(P)-binding domain"/>
    <property type="match status" value="1"/>
</dbReference>
<feature type="domain" description="FAD dependent oxidoreductase" evidence="3">
    <location>
        <begin position="2"/>
        <end position="408"/>
    </location>
</feature>
<dbReference type="Proteomes" id="UP000286947">
    <property type="component" value="Unassembled WGS sequence"/>
</dbReference>
<dbReference type="GO" id="GO:0008718">
    <property type="term" value="F:D-amino-acid dehydrogenase activity"/>
    <property type="evidence" value="ECO:0007669"/>
    <property type="project" value="TreeGrafter"/>
</dbReference>
<dbReference type="PANTHER" id="PTHR13847:SF280">
    <property type="entry name" value="D-AMINO ACID DEHYDROGENASE"/>
    <property type="match status" value="1"/>
</dbReference>
<dbReference type="EMBL" id="PQSP01000012">
    <property type="protein sequence ID" value="RUS65504.1"/>
    <property type="molecule type" value="Genomic_DNA"/>
</dbReference>
<evidence type="ECO:0000313" key="4">
    <source>
        <dbReference type="EMBL" id="RUS65504.1"/>
    </source>
</evidence>
<dbReference type="SUPFAM" id="SSF54373">
    <property type="entry name" value="FAD-linked reductases, C-terminal domain"/>
    <property type="match status" value="1"/>
</dbReference>
<dbReference type="EC" id="1.4.99.-" evidence="4"/>
<evidence type="ECO:0000313" key="5">
    <source>
        <dbReference type="Proteomes" id="UP000286947"/>
    </source>
</evidence>
<evidence type="ECO:0000256" key="1">
    <source>
        <dbReference type="ARBA" id="ARBA00009410"/>
    </source>
</evidence>
<dbReference type="GO" id="GO:0055130">
    <property type="term" value="P:D-alanine catabolic process"/>
    <property type="evidence" value="ECO:0007669"/>
    <property type="project" value="TreeGrafter"/>
</dbReference>
<proteinExistence type="inferred from homology"/>
<protein>
    <submittedName>
        <fullName evidence="4">D-amino acid dehydrogenase 1</fullName>
        <ecNumber evidence="4">1.4.99.-</ecNumber>
    </submittedName>
</protein>
<dbReference type="Pfam" id="PF01266">
    <property type="entry name" value="DAO"/>
    <property type="match status" value="1"/>
</dbReference>
<dbReference type="PANTHER" id="PTHR13847">
    <property type="entry name" value="SARCOSINE DEHYDROGENASE-RELATED"/>
    <property type="match status" value="1"/>
</dbReference>
<accession>A0A433SA06</accession>
<dbReference type="InterPro" id="IPR006076">
    <property type="entry name" value="FAD-dep_OxRdtase"/>
</dbReference>
<dbReference type="AlphaFoldDB" id="A0A433SA06"/>
<name>A0A433SA06_9BURK</name>
<evidence type="ECO:0000259" key="3">
    <source>
        <dbReference type="Pfam" id="PF01266"/>
    </source>
</evidence>
<sequence>MKVVVLGAGVIGTLTAWYLLEHGHEVIIIDRASAAAMETSYANGAQISVCYCEPWANPAAPLKLLKWLPRDDAPLLFRLKLDPHQWSWGLRFLSQCTGSAFDRNVRQLVALGQYSHAAFHEVFAKTGIECNREEKGILHFFTSQQAMDNGSHEAAVMQRYGVKRDVISREAVLQVEPALQSFAEHIVGGTYTPEDESGDAFVFAQKLMKQCLARGATALFQTDILGFECHGAGVTRVQVKDQNTGEASTIKADAYVAALGSFTAPLLRRIGIYLPIYPTKGYSATMRLKQPEKASSVSMLDDDFKIAISRLGDSIRIAGTAETAGYDTSLNSSVSKVRCKMLVERYEQLFPGVADTTEPNFWAGLRPSTPSNVPIMGRSKYGNLWINSGHGSLGWTHSAGSGRAVAELISGKKPDLAFRFCGV</sequence>
<dbReference type="GO" id="GO:0005737">
    <property type="term" value="C:cytoplasm"/>
    <property type="evidence" value="ECO:0007669"/>
    <property type="project" value="TreeGrafter"/>
</dbReference>
<dbReference type="Gene3D" id="3.50.50.60">
    <property type="entry name" value="FAD/NAD(P)-binding domain"/>
    <property type="match status" value="2"/>
</dbReference>
<organism evidence="4 5">
    <name type="scientific">Saezia sanguinis</name>
    <dbReference type="NCBI Taxonomy" id="1965230"/>
    <lineage>
        <taxon>Bacteria</taxon>
        <taxon>Pseudomonadati</taxon>
        <taxon>Pseudomonadota</taxon>
        <taxon>Betaproteobacteria</taxon>
        <taxon>Burkholderiales</taxon>
        <taxon>Saeziaceae</taxon>
        <taxon>Saezia</taxon>
    </lineage>
</organism>
<dbReference type="GO" id="GO:0005886">
    <property type="term" value="C:plasma membrane"/>
    <property type="evidence" value="ECO:0007669"/>
    <property type="project" value="TreeGrafter"/>
</dbReference>
<evidence type="ECO:0000256" key="2">
    <source>
        <dbReference type="ARBA" id="ARBA00023002"/>
    </source>
</evidence>
<keyword evidence="2 4" id="KW-0560">Oxidoreductase</keyword>
<keyword evidence="5" id="KW-1185">Reference proteome</keyword>
<dbReference type="RefSeq" id="WP_126981113.1">
    <property type="nucleotide sequence ID" value="NZ_PQSP01000012.1"/>
</dbReference>